<evidence type="ECO:0000313" key="1">
    <source>
        <dbReference type="EMBL" id="GEZ99302.1"/>
    </source>
</evidence>
<proteinExistence type="predicted"/>
<reference evidence="1" key="1">
    <citation type="journal article" date="2019" name="Sci. Rep.">
        <title>Draft genome of Tanacetum cinerariifolium, the natural source of mosquito coil.</title>
        <authorList>
            <person name="Yamashiro T."/>
            <person name="Shiraishi A."/>
            <person name="Satake H."/>
            <person name="Nakayama K."/>
        </authorList>
    </citation>
    <scope>NUCLEOTIDE SEQUENCE</scope>
</reference>
<feature type="non-terminal residue" evidence="1">
    <location>
        <position position="112"/>
    </location>
</feature>
<gene>
    <name evidence="1" type="ORF">Tci_571275</name>
</gene>
<protein>
    <submittedName>
        <fullName evidence="1">Uncharacterized protein</fullName>
    </submittedName>
</protein>
<comment type="caution">
    <text evidence="1">The sequence shown here is derived from an EMBL/GenBank/DDBJ whole genome shotgun (WGS) entry which is preliminary data.</text>
</comment>
<dbReference type="EMBL" id="BKCJ010352686">
    <property type="protein sequence ID" value="GEZ99302.1"/>
    <property type="molecule type" value="Genomic_DNA"/>
</dbReference>
<dbReference type="AlphaFoldDB" id="A0A699IZV2"/>
<organism evidence="1">
    <name type="scientific">Tanacetum cinerariifolium</name>
    <name type="common">Dalmatian daisy</name>
    <name type="synonym">Chrysanthemum cinerariifolium</name>
    <dbReference type="NCBI Taxonomy" id="118510"/>
    <lineage>
        <taxon>Eukaryota</taxon>
        <taxon>Viridiplantae</taxon>
        <taxon>Streptophyta</taxon>
        <taxon>Embryophyta</taxon>
        <taxon>Tracheophyta</taxon>
        <taxon>Spermatophyta</taxon>
        <taxon>Magnoliopsida</taxon>
        <taxon>eudicotyledons</taxon>
        <taxon>Gunneridae</taxon>
        <taxon>Pentapetalae</taxon>
        <taxon>asterids</taxon>
        <taxon>campanulids</taxon>
        <taxon>Asterales</taxon>
        <taxon>Asteraceae</taxon>
        <taxon>Asteroideae</taxon>
        <taxon>Anthemideae</taxon>
        <taxon>Anthemidinae</taxon>
        <taxon>Tanacetum</taxon>
    </lineage>
</organism>
<name>A0A699IZV2_TANCI</name>
<accession>A0A699IZV2</accession>
<sequence>MLSINEFGDLDLFKITEDNNDDDVIIEKNDEDSYEMMGGAEGDDDVVYFHNNNGGGGRFGGYGDGGGRLNRRKGGEVKMADVGFFNVKQMRRYDNVIQDMLSGRVMISLYKT</sequence>